<keyword evidence="2" id="KW-0732">Signal</keyword>
<proteinExistence type="predicted"/>
<dbReference type="PANTHER" id="PTHR38731">
    <property type="entry name" value="LIPL45-RELATED LIPOPROTEIN-RELATED"/>
    <property type="match status" value="1"/>
</dbReference>
<name>A0AAN1T1R2_9PROT</name>
<evidence type="ECO:0000256" key="2">
    <source>
        <dbReference type="SAM" id="SignalP"/>
    </source>
</evidence>
<feature type="region of interest" description="Disordered" evidence="1">
    <location>
        <begin position="217"/>
        <end position="259"/>
    </location>
</feature>
<feature type="domain" description="FecR protein" evidence="3">
    <location>
        <begin position="62"/>
        <end position="148"/>
    </location>
</feature>
<dbReference type="AlphaFoldDB" id="A0AAN1T1R2"/>
<feature type="compositionally biased region" description="Low complexity" evidence="1">
    <location>
        <begin position="229"/>
        <end position="250"/>
    </location>
</feature>
<feature type="signal peptide" evidence="2">
    <location>
        <begin position="1"/>
        <end position="25"/>
    </location>
</feature>
<keyword evidence="5" id="KW-1185">Reference proteome</keyword>
<evidence type="ECO:0000256" key="1">
    <source>
        <dbReference type="SAM" id="MobiDB-lite"/>
    </source>
</evidence>
<dbReference type="EMBL" id="AP019536">
    <property type="protein sequence ID" value="BBI99989.1"/>
    <property type="molecule type" value="Genomic_DNA"/>
</dbReference>
<accession>A0AAN1T1R2</accession>
<dbReference type="Proteomes" id="UP001319121">
    <property type="component" value="Chromosome"/>
</dbReference>
<dbReference type="KEGG" id="fku:FGKAn22_16820"/>
<dbReference type="RefSeq" id="WP_212785250.1">
    <property type="nucleotide sequence ID" value="NZ_AP019536.1"/>
</dbReference>
<sequence>MKKFRILLLMSGFVLLSVQSEGALAAVAGHVQFVHGVVQITTPGGQVRTAQKGDAVNEGDILTSAEDASAQVRMQDGGFIAVRPETRMKFDQFRFSGKEDGEERGFFSLFKGGFRAVTGLIGRINKQNYKITTPSATIGIRGTDHESYEVTPGSAMAQVAPVGAYSKVNTGGTTMTTDQGTINVQPNQMGFAAGMNQAPVVQQLNTNIFTVAPAPAEETKLEKKEEKPAQQAASGGEATGAAGSGTEQTESAQQEPVRDTAVVDATPPAAGVLPAATTPVVAGGAAGTTVSTPVATTVAPPTVLPVDGQTVNLNNQTITTTATGQTTTVTGNMPTYAASNGYGYEVLGVDPATGAWANPFATNLPATSYLLDAGNNLVEVVGQGKISGGVAKDTYVSADGSVYFGRWQGGVVAFTAPAGSNFALGNTSLQWVFSANPPVGYVQTLAGLTNYSLTAATHPTDRFGNVGTLTAATLSADFTNQIVNISLALSFSTADPNFISTQNKAFTVTTPNGIPISGDNIWMGGINGVTCTGVNCDAAGYTADIWARFAANAADKVAIPYNIVGNSTDVVQGVAMVTAATPPLVIPPVASAPFVQTDLAVAVATTETTSVPSPAYTTVNTLIAKPADVNNTLPSPSFTDRFVSNGPATYSLSGAVAAQPVTTIAATGIQFGQYSATSAQYVLGAGNPTSSGRPVYSHWIGGPAVTPVYLPEVLLTTNAAYTFAGGTTPTSTIAGAAATLNSASLSVNFSLQVVNFNLALSVGGTPWSAVTTGAGVPLEIMYFNSAKVGFRATTMARPGWSSALSVMVGTSPASGEVAGQLTGNALNGAILSYALSNFNMANSTVDQVAGVAAFTGTAQNTATPYRIAALSTIDTVIPATGPSQLAPVTMGGYNNSGRVLFDAAGNATQFDTDKSFTNGVGTVTVSPAAGTTVAGLGTDPISGISWGRWVGTVLMTDRVTNTTTSLNANGTSHWITGPVMTGPVALPVSGTYNYVLAGGTAPTDSLGGVGTLNSATLSANFTTQTVNLGVNVTTPNAGNLVASGTNIPIEQKSFFGAATANSPSGGPNVGALTVTCPAGCAGALSGHVGGVFTGAGGLGAGMLYGLQNGSVSVNGVTAFHR</sequence>
<gene>
    <name evidence="4" type="ORF">FGKAn22_16820</name>
</gene>
<protein>
    <recommendedName>
        <fullName evidence="3">FecR protein domain-containing protein</fullName>
    </recommendedName>
</protein>
<reference evidence="4 5" key="1">
    <citation type="submission" date="2019-03" db="EMBL/GenBank/DDBJ databases">
        <title>Complete genome sequence of Ferrigenium kumadai strain An22, a microaerophilic iron-oxidizing bacterium isolated from a paddy field soil.</title>
        <authorList>
            <person name="Watanabe T."/>
            <person name="Asakawa S."/>
        </authorList>
    </citation>
    <scope>NUCLEOTIDE SEQUENCE [LARGE SCALE GENOMIC DNA]</scope>
    <source>
        <strain evidence="4 5">An22</strain>
    </source>
</reference>
<dbReference type="Pfam" id="PF04773">
    <property type="entry name" value="FecR"/>
    <property type="match status" value="1"/>
</dbReference>
<organism evidence="4 5">
    <name type="scientific">Ferrigenium kumadai</name>
    <dbReference type="NCBI Taxonomy" id="1682490"/>
    <lineage>
        <taxon>Bacteria</taxon>
        <taxon>Pseudomonadati</taxon>
        <taxon>Pseudomonadota</taxon>
        <taxon>Betaproteobacteria</taxon>
        <taxon>Nitrosomonadales</taxon>
        <taxon>Gallionellaceae</taxon>
        <taxon>Ferrigenium</taxon>
    </lineage>
</organism>
<evidence type="ECO:0000313" key="4">
    <source>
        <dbReference type="EMBL" id="BBI99989.1"/>
    </source>
</evidence>
<evidence type="ECO:0000259" key="3">
    <source>
        <dbReference type="Pfam" id="PF04773"/>
    </source>
</evidence>
<feature type="compositionally biased region" description="Basic and acidic residues" evidence="1">
    <location>
        <begin position="217"/>
        <end position="228"/>
    </location>
</feature>
<dbReference type="InterPro" id="IPR006860">
    <property type="entry name" value="FecR"/>
</dbReference>
<feature type="chain" id="PRO_5042896994" description="FecR protein domain-containing protein" evidence="2">
    <location>
        <begin position="26"/>
        <end position="1121"/>
    </location>
</feature>
<evidence type="ECO:0000313" key="5">
    <source>
        <dbReference type="Proteomes" id="UP001319121"/>
    </source>
</evidence>